<dbReference type="Pfam" id="PF06733">
    <property type="entry name" value="DEAD_2"/>
    <property type="match status" value="1"/>
</dbReference>
<evidence type="ECO:0000313" key="15">
    <source>
        <dbReference type="Proteomes" id="UP000494106"/>
    </source>
</evidence>
<keyword evidence="12" id="KW-0413">Isomerase</keyword>
<keyword evidence="15" id="KW-1185">Reference proteome</keyword>
<organism evidence="14 15">
    <name type="scientific">Arctia plantaginis</name>
    <name type="common">Wood tiger moth</name>
    <name type="synonym">Phalaena plantaginis</name>
    <dbReference type="NCBI Taxonomy" id="874455"/>
    <lineage>
        <taxon>Eukaryota</taxon>
        <taxon>Metazoa</taxon>
        <taxon>Ecdysozoa</taxon>
        <taxon>Arthropoda</taxon>
        <taxon>Hexapoda</taxon>
        <taxon>Insecta</taxon>
        <taxon>Pterygota</taxon>
        <taxon>Neoptera</taxon>
        <taxon>Endopterygota</taxon>
        <taxon>Lepidoptera</taxon>
        <taxon>Glossata</taxon>
        <taxon>Ditrysia</taxon>
        <taxon>Noctuoidea</taxon>
        <taxon>Erebidae</taxon>
        <taxon>Arctiinae</taxon>
        <taxon>Arctia</taxon>
    </lineage>
</organism>
<dbReference type="InterPro" id="IPR014013">
    <property type="entry name" value="Helic_SF1/SF2_ATP-bd_DinG/Rad3"/>
</dbReference>
<evidence type="ECO:0000256" key="11">
    <source>
        <dbReference type="ARBA" id="ARBA00023204"/>
    </source>
</evidence>
<dbReference type="Pfam" id="PF13307">
    <property type="entry name" value="Helicase_C_2"/>
    <property type="match status" value="1"/>
</dbReference>
<feature type="domain" description="Helicase ATP-binding" evidence="13">
    <location>
        <begin position="14"/>
        <end position="285"/>
    </location>
</feature>
<dbReference type="OrthoDB" id="19182at2759"/>
<dbReference type="Proteomes" id="UP000494106">
    <property type="component" value="Unassembled WGS sequence"/>
</dbReference>
<comment type="caution">
    <text evidence="14">The sequence shown here is derived from an EMBL/GenBank/DDBJ whole genome shotgun (WGS) entry which is preliminary data.</text>
</comment>
<dbReference type="InterPro" id="IPR010614">
    <property type="entry name" value="RAD3-like_helicase_DEAD"/>
</dbReference>
<keyword evidence="6" id="KW-0347">Helicase</keyword>
<dbReference type="GO" id="GO:0046872">
    <property type="term" value="F:metal ion binding"/>
    <property type="evidence" value="ECO:0007669"/>
    <property type="project" value="UniProtKB-KW"/>
</dbReference>
<evidence type="ECO:0000256" key="8">
    <source>
        <dbReference type="ARBA" id="ARBA00023004"/>
    </source>
</evidence>
<dbReference type="SUPFAM" id="SSF52540">
    <property type="entry name" value="P-loop containing nucleoside triphosphate hydrolases"/>
    <property type="match status" value="1"/>
</dbReference>
<evidence type="ECO:0000256" key="10">
    <source>
        <dbReference type="ARBA" id="ARBA00023125"/>
    </source>
</evidence>
<dbReference type="GO" id="GO:0051539">
    <property type="term" value="F:4 iron, 4 sulfur cluster binding"/>
    <property type="evidence" value="ECO:0007669"/>
    <property type="project" value="UniProtKB-KW"/>
</dbReference>
<keyword evidence="8" id="KW-0408">Iron</keyword>
<dbReference type="GO" id="GO:0003677">
    <property type="term" value="F:DNA binding"/>
    <property type="evidence" value="ECO:0007669"/>
    <property type="project" value="UniProtKB-KW"/>
</dbReference>
<evidence type="ECO:0000256" key="3">
    <source>
        <dbReference type="ARBA" id="ARBA00022741"/>
    </source>
</evidence>
<gene>
    <name evidence="14" type="ORF">APLA_LOCUS887</name>
</gene>
<evidence type="ECO:0000256" key="6">
    <source>
        <dbReference type="ARBA" id="ARBA00022806"/>
    </source>
</evidence>
<name>A0A8S0YUR7_ARCPL</name>
<dbReference type="InterPro" id="IPR006555">
    <property type="entry name" value="ATP-dep_Helicase_C"/>
</dbReference>
<dbReference type="InterPro" id="IPR027417">
    <property type="entry name" value="P-loop_NTPase"/>
</dbReference>
<sequence length="637" mass="73350">MASEQSEQFSYEIEGINVDLPVRPYDVQKEIMSKAIKTFQDSTNCVIESPTGTGKTLALLCSAIAWQKKYTKFETQDNKRTKISERHPTIYFASRTNEQVNSAYNEFKRTSYFKDTSRSILSSREISCFKELDSRQANSKDEMCLKYKNSCNYYYNYEQLLDMGKCMLDLEDLGQVARKRGACAYFGAIEMAKNADIVFCTQNYIIDPKIRQKLQINLKDAIILLDDAHDVENKCRQSASVDFTSDDINAAIDDLAGSGDAYQELVSMLRTWYDWATEQQTLRAHRLLLQLRNGHQLSQDYYKELKSAASRRVIRYKSLLLVEKVITVVDYLREDTCFSNFILKVVDLKENNTKVKMECMMPSIVMKKLIDEMPRCVVLSSGAFAMDINHLRAELGPYFQNHYSFTDVIQDNRVWVGAIETTPRLMITNINKNPDTVKKLGEIILGVCKVTPHVVLCFMPSYAFLRSMKSHWKEPSQLLADMKELKHVIWEDQNTTADGREFENYVGGSDVLLFAVYRGKYADMDFKDKPARAVICVGEPMPNTSDVQEKMDFNNRNISKGLLDKENWLQAQIFRALNQAAGRCIRHKDDWGAVLLVNCELSHPKLAPWMKRSVNRNEQTVWASRLEDFMNRMAITD</sequence>
<evidence type="ECO:0000256" key="9">
    <source>
        <dbReference type="ARBA" id="ARBA00023014"/>
    </source>
</evidence>
<dbReference type="GO" id="GO:0006281">
    <property type="term" value="P:DNA repair"/>
    <property type="evidence" value="ECO:0007669"/>
    <property type="project" value="UniProtKB-KW"/>
</dbReference>
<dbReference type="GO" id="GO:0003678">
    <property type="term" value="F:DNA helicase activity"/>
    <property type="evidence" value="ECO:0007669"/>
    <property type="project" value="InterPro"/>
</dbReference>
<evidence type="ECO:0000256" key="7">
    <source>
        <dbReference type="ARBA" id="ARBA00022840"/>
    </source>
</evidence>
<keyword evidence="2" id="KW-0479">Metal-binding</keyword>
<evidence type="ECO:0000256" key="12">
    <source>
        <dbReference type="ARBA" id="ARBA00023235"/>
    </source>
</evidence>
<keyword evidence="9" id="KW-0411">Iron-sulfur</keyword>
<reference evidence="14 15" key="1">
    <citation type="submission" date="2020-04" db="EMBL/GenBank/DDBJ databases">
        <authorList>
            <person name="Wallbank WR R."/>
            <person name="Pardo Diaz C."/>
            <person name="Kozak K."/>
            <person name="Martin S."/>
            <person name="Jiggins C."/>
            <person name="Moest M."/>
            <person name="Warren A I."/>
            <person name="Byers J.R.P. K."/>
            <person name="Montejo-Kovacevich G."/>
            <person name="Yen C E."/>
        </authorList>
    </citation>
    <scope>NUCLEOTIDE SEQUENCE [LARGE SCALE GENOMIC DNA]</scope>
</reference>
<keyword evidence="1" id="KW-0004">4Fe-4S</keyword>
<accession>A0A8S0YUR7</accession>
<evidence type="ECO:0000259" key="13">
    <source>
        <dbReference type="PROSITE" id="PS51193"/>
    </source>
</evidence>
<evidence type="ECO:0000313" key="14">
    <source>
        <dbReference type="EMBL" id="CAB3222167.1"/>
    </source>
</evidence>
<keyword evidence="3" id="KW-0547">Nucleotide-binding</keyword>
<dbReference type="PANTHER" id="PTHR11472">
    <property type="entry name" value="DNA REPAIR DEAD HELICASE RAD3/XP-D SUBFAMILY MEMBER"/>
    <property type="match status" value="1"/>
</dbReference>
<dbReference type="Gene3D" id="3.40.50.300">
    <property type="entry name" value="P-loop containing nucleotide triphosphate hydrolases"/>
    <property type="match status" value="2"/>
</dbReference>
<proteinExistence type="predicted"/>
<dbReference type="AlphaFoldDB" id="A0A8S0YUR7"/>
<evidence type="ECO:0000256" key="2">
    <source>
        <dbReference type="ARBA" id="ARBA00022723"/>
    </source>
</evidence>
<keyword evidence="10" id="KW-0238">DNA-binding</keyword>
<dbReference type="GO" id="GO:0005524">
    <property type="term" value="F:ATP binding"/>
    <property type="evidence" value="ECO:0007669"/>
    <property type="project" value="UniProtKB-KW"/>
</dbReference>
<dbReference type="GO" id="GO:0016818">
    <property type="term" value="F:hydrolase activity, acting on acid anhydrides, in phosphorus-containing anhydrides"/>
    <property type="evidence" value="ECO:0007669"/>
    <property type="project" value="InterPro"/>
</dbReference>
<dbReference type="SMART" id="SM00488">
    <property type="entry name" value="DEXDc2"/>
    <property type="match status" value="1"/>
</dbReference>
<dbReference type="PROSITE" id="PS51193">
    <property type="entry name" value="HELICASE_ATP_BIND_2"/>
    <property type="match status" value="1"/>
</dbReference>
<dbReference type="PANTHER" id="PTHR11472:SF34">
    <property type="entry name" value="REGULATOR OF TELOMERE ELONGATION HELICASE 1"/>
    <property type="match status" value="1"/>
</dbReference>
<evidence type="ECO:0000256" key="5">
    <source>
        <dbReference type="ARBA" id="ARBA00022801"/>
    </source>
</evidence>
<keyword evidence="11" id="KW-0234">DNA repair</keyword>
<keyword evidence="7" id="KW-0067">ATP-binding</keyword>
<dbReference type="InterPro" id="IPR006554">
    <property type="entry name" value="Helicase-like_DEXD_c2"/>
</dbReference>
<keyword evidence="5" id="KW-0378">Hydrolase</keyword>
<protein>
    <recommendedName>
        <fullName evidence="13">Helicase ATP-binding domain-containing protein</fullName>
    </recommendedName>
</protein>
<dbReference type="InterPro" id="IPR045028">
    <property type="entry name" value="DinG/Rad3-like"/>
</dbReference>
<evidence type="ECO:0000256" key="1">
    <source>
        <dbReference type="ARBA" id="ARBA00022485"/>
    </source>
</evidence>
<dbReference type="SMART" id="SM00491">
    <property type="entry name" value="HELICc2"/>
    <property type="match status" value="1"/>
</dbReference>
<dbReference type="EMBL" id="CADEBC010000083">
    <property type="protein sequence ID" value="CAB3222167.1"/>
    <property type="molecule type" value="Genomic_DNA"/>
</dbReference>
<evidence type="ECO:0000256" key="4">
    <source>
        <dbReference type="ARBA" id="ARBA00022763"/>
    </source>
</evidence>
<keyword evidence="4" id="KW-0227">DNA damage</keyword>